<reference evidence="1" key="1">
    <citation type="journal article" date="2023" name="Plant J.">
        <title>Genome sequences and population genomics provide insights into the demographic history, inbreeding, and mutation load of two 'living fossil' tree species of Dipteronia.</title>
        <authorList>
            <person name="Feng Y."/>
            <person name="Comes H.P."/>
            <person name="Chen J."/>
            <person name="Zhu S."/>
            <person name="Lu R."/>
            <person name="Zhang X."/>
            <person name="Li P."/>
            <person name="Qiu J."/>
            <person name="Olsen K.M."/>
            <person name="Qiu Y."/>
        </authorList>
    </citation>
    <scope>NUCLEOTIDE SEQUENCE</scope>
    <source>
        <strain evidence="1">KIB01</strain>
    </source>
</reference>
<keyword evidence="2" id="KW-1185">Reference proteome</keyword>
<protein>
    <submittedName>
        <fullName evidence="1">Uncharacterized protein</fullName>
    </submittedName>
</protein>
<name>A0AAD9TQA7_9ROSI</name>
<dbReference type="Proteomes" id="UP001280121">
    <property type="component" value="Unassembled WGS sequence"/>
</dbReference>
<dbReference type="EMBL" id="JANJYI010000008">
    <property type="protein sequence ID" value="KAK2640032.1"/>
    <property type="molecule type" value="Genomic_DNA"/>
</dbReference>
<gene>
    <name evidence="1" type="ORF">Ddye_027827</name>
</gene>
<comment type="caution">
    <text evidence="1">The sequence shown here is derived from an EMBL/GenBank/DDBJ whole genome shotgun (WGS) entry which is preliminary data.</text>
</comment>
<dbReference type="AlphaFoldDB" id="A0AAD9TQA7"/>
<evidence type="ECO:0000313" key="2">
    <source>
        <dbReference type="Proteomes" id="UP001280121"/>
    </source>
</evidence>
<organism evidence="1 2">
    <name type="scientific">Dipteronia dyeriana</name>
    <dbReference type="NCBI Taxonomy" id="168575"/>
    <lineage>
        <taxon>Eukaryota</taxon>
        <taxon>Viridiplantae</taxon>
        <taxon>Streptophyta</taxon>
        <taxon>Embryophyta</taxon>
        <taxon>Tracheophyta</taxon>
        <taxon>Spermatophyta</taxon>
        <taxon>Magnoliopsida</taxon>
        <taxon>eudicotyledons</taxon>
        <taxon>Gunneridae</taxon>
        <taxon>Pentapetalae</taxon>
        <taxon>rosids</taxon>
        <taxon>malvids</taxon>
        <taxon>Sapindales</taxon>
        <taxon>Sapindaceae</taxon>
        <taxon>Hippocastanoideae</taxon>
        <taxon>Acereae</taxon>
        <taxon>Dipteronia</taxon>
    </lineage>
</organism>
<sequence length="95" mass="10933">MVLFIFRGRKDGKKPGTETRISMRNSNYERSFHVGFSVPSSTTNLVWIELRLRSNATKSVSFWSLRVVVFSKQQLPFCRSCHAMPQPAIDARRAL</sequence>
<accession>A0AAD9TQA7</accession>
<evidence type="ECO:0000313" key="1">
    <source>
        <dbReference type="EMBL" id="KAK2640032.1"/>
    </source>
</evidence>
<proteinExistence type="predicted"/>